<proteinExistence type="predicted"/>
<dbReference type="OrthoDB" id="5873380at2"/>
<dbReference type="Proteomes" id="UP000276061">
    <property type="component" value="Unassembled WGS sequence"/>
</dbReference>
<evidence type="ECO:0008006" key="3">
    <source>
        <dbReference type="Google" id="ProtNLM"/>
    </source>
</evidence>
<reference evidence="1 2" key="1">
    <citation type="submission" date="2018-11" db="EMBL/GenBank/DDBJ databases">
        <title>Characterization of surface water Dickeya isolates.</title>
        <authorList>
            <person name="Van Gijsegem F."/>
            <person name="Pedron J."/>
        </authorList>
    </citation>
    <scope>NUCLEOTIDE SEQUENCE [LARGE SCALE GENOMIC DNA]</scope>
    <source>
        <strain evidence="1 2">FVG1-MFV-O17</strain>
    </source>
</reference>
<evidence type="ECO:0000313" key="2">
    <source>
        <dbReference type="Proteomes" id="UP000276061"/>
    </source>
</evidence>
<evidence type="ECO:0000313" key="1">
    <source>
        <dbReference type="EMBL" id="RNM07942.1"/>
    </source>
</evidence>
<accession>A0A3N0G6Y8</accession>
<dbReference type="RefSeq" id="WP_123252194.1">
    <property type="nucleotide sequence ID" value="NZ_RJLR01000011.1"/>
</dbReference>
<protein>
    <recommendedName>
        <fullName evidence="3">DUF2190 family protein</fullName>
    </recommendedName>
</protein>
<dbReference type="AlphaFoldDB" id="A0A3N0G6Y8"/>
<sequence length="129" mass="13026">MATIQAPSMRDAVYQGPQGNLSIAEGQITLKAAAVNDVVELLDMPIGMRIYGVDVISDALGANVTVEIKSGDKVLVAAAAHSAAVAKSVPVAPSPYATIVDGEKITATIAGAAATGNLTVLVKYTAVGY</sequence>
<dbReference type="EMBL" id="RJLR01000011">
    <property type="protein sequence ID" value="RNM07942.1"/>
    <property type="molecule type" value="Genomic_DNA"/>
</dbReference>
<comment type="caution">
    <text evidence="1">The sequence shown here is derived from an EMBL/GenBank/DDBJ whole genome shotgun (WGS) entry which is preliminary data.</text>
</comment>
<name>A0A3N0G6Y8_9GAMM</name>
<organism evidence="1 2">
    <name type="scientific">Dickeya undicola</name>
    <dbReference type="NCBI Taxonomy" id="1577887"/>
    <lineage>
        <taxon>Bacteria</taxon>
        <taxon>Pseudomonadati</taxon>
        <taxon>Pseudomonadota</taxon>
        <taxon>Gammaproteobacteria</taxon>
        <taxon>Enterobacterales</taxon>
        <taxon>Pectobacteriaceae</taxon>
        <taxon>Dickeya</taxon>
    </lineage>
</organism>
<gene>
    <name evidence="1" type="ORF">EF878_05450</name>
</gene>